<sequence>MSHDQSAECKYNKYLYIQPTKEHTGYGPRAAGIFREGFLLSCSVVEAPLVVIQRRNDALFRLSTACKDKDDVRRSLVGYKS</sequence>
<accession>A0A8S4SDP0</accession>
<comment type="caution">
    <text evidence="1">The sequence shown here is derived from an EMBL/GenBank/DDBJ whole genome shotgun (WGS) entry which is preliminary data.</text>
</comment>
<name>A0A8S4SDP0_9NEOP</name>
<keyword evidence="2" id="KW-1185">Reference proteome</keyword>
<reference evidence="1" key="1">
    <citation type="submission" date="2022-03" db="EMBL/GenBank/DDBJ databases">
        <authorList>
            <person name="Lindestad O."/>
        </authorList>
    </citation>
    <scope>NUCLEOTIDE SEQUENCE</scope>
</reference>
<gene>
    <name evidence="1" type="primary">jg5045</name>
    <name evidence="1" type="ORF">PAEG_LOCUS24731</name>
</gene>
<dbReference type="Proteomes" id="UP000838756">
    <property type="component" value="Unassembled WGS sequence"/>
</dbReference>
<dbReference type="AlphaFoldDB" id="A0A8S4SDP0"/>
<evidence type="ECO:0000313" key="1">
    <source>
        <dbReference type="EMBL" id="CAH2264982.1"/>
    </source>
</evidence>
<organism evidence="1 2">
    <name type="scientific">Pararge aegeria aegeria</name>
    <dbReference type="NCBI Taxonomy" id="348720"/>
    <lineage>
        <taxon>Eukaryota</taxon>
        <taxon>Metazoa</taxon>
        <taxon>Ecdysozoa</taxon>
        <taxon>Arthropoda</taxon>
        <taxon>Hexapoda</taxon>
        <taxon>Insecta</taxon>
        <taxon>Pterygota</taxon>
        <taxon>Neoptera</taxon>
        <taxon>Endopterygota</taxon>
        <taxon>Lepidoptera</taxon>
        <taxon>Glossata</taxon>
        <taxon>Ditrysia</taxon>
        <taxon>Papilionoidea</taxon>
        <taxon>Nymphalidae</taxon>
        <taxon>Satyrinae</taxon>
        <taxon>Satyrini</taxon>
        <taxon>Parargina</taxon>
        <taxon>Pararge</taxon>
    </lineage>
</organism>
<dbReference type="EMBL" id="CAKXAJ010026267">
    <property type="protein sequence ID" value="CAH2264982.1"/>
    <property type="molecule type" value="Genomic_DNA"/>
</dbReference>
<protein>
    <submittedName>
        <fullName evidence="1">Jg5045 protein</fullName>
    </submittedName>
</protein>
<evidence type="ECO:0000313" key="2">
    <source>
        <dbReference type="Proteomes" id="UP000838756"/>
    </source>
</evidence>
<proteinExistence type="predicted"/>